<evidence type="ECO:0000313" key="2">
    <source>
        <dbReference type="Proteomes" id="UP001055149"/>
    </source>
</evidence>
<name>A0ABQ5JHM5_9LACO</name>
<comment type="caution">
    <text evidence="1">The sequence shown here is derived from an EMBL/GenBank/DDBJ whole genome shotgun (WGS) entry which is preliminary data.</text>
</comment>
<gene>
    <name evidence="1" type="ORF">LPAF129_01900</name>
</gene>
<dbReference type="RefSeq" id="WP_244054112.1">
    <property type="nucleotide sequence ID" value="NZ_BQXH01000001.1"/>
</dbReference>
<evidence type="ECO:0000313" key="1">
    <source>
        <dbReference type="EMBL" id="GKS80505.1"/>
    </source>
</evidence>
<sequence>MENGKSLIIWLIDGQTLKFENVTNVENTCSELKFDYFGISTQTNRSATFNQNNIAGVALEK</sequence>
<dbReference type="EMBL" id="BQXH01000001">
    <property type="protein sequence ID" value="GKS80505.1"/>
    <property type="molecule type" value="Genomic_DNA"/>
</dbReference>
<keyword evidence="2" id="KW-1185">Reference proteome</keyword>
<dbReference type="Proteomes" id="UP001055149">
    <property type="component" value="Unassembled WGS sequence"/>
</dbReference>
<accession>A0ABQ5JHM5</accession>
<reference evidence="1" key="1">
    <citation type="journal article" date="2022" name="Int. J. Syst. Evol. Microbiol.">
        <title>A novel species of lactic acid bacteria, Ligilactobacillus pabuli sp. nov., isolated from alfalfa silage.</title>
        <authorList>
            <person name="Tohno M."/>
            <person name="Tanizawa Y."/>
            <person name="Sawada H."/>
            <person name="Sakamoto M."/>
            <person name="Ohkuma M."/>
            <person name="Kobayashi H."/>
        </authorList>
    </citation>
    <scope>NUCLEOTIDE SEQUENCE</scope>
    <source>
        <strain evidence="1">AF129</strain>
    </source>
</reference>
<proteinExistence type="predicted"/>
<protein>
    <submittedName>
        <fullName evidence="1">Uncharacterized protein</fullName>
    </submittedName>
</protein>
<organism evidence="1 2">
    <name type="scientific">Ligilactobacillus pabuli</name>
    <dbReference type="NCBI Taxonomy" id="2886039"/>
    <lineage>
        <taxon>Bacteria</taxon>
        <taxon>Bacillati</taxon>
        <taxon>Bacillota</taxon>
        <taxon>Bacilli</taxon>
        <taxon>Lactobacillales</taxon>
        <taxon>Lactobacillaceae</taxon>
        <taxon>Ligilactobacillus</taxon>
    </lineage>
</organism>